<keyword evidence="11" id="KW-1185">Reference proteome</keyword>
<protein>
    <recommendedName>
        <fullName evidence="9">EamA domain-containing protein</fullName>
    </recommendedName>
</protein>
<feature type="domain" description="EamA" evidence="9">
    <location>
        <begin position="8"/>
        <end position="141"/>
    </location>
</feature>
<feature type="transmembrane region" description="Helical" evidence="8">
    <location>
        <begin position="9"/>
        <end position="27"/>
    </location>
</feature>
<gene>
    <name evidence="10" type="ORF">WH87_16365</name>
</gene>
<feature type="transmembrane region" description="Helical" evidence="8">
    <location>
        <begin position="128"/>
        <end position="145"/>
    </location>
</feature>
<dbReference type="PATRIC" id="fig|1293439.3.peg.3340"/>
<dbReference type="Proteomes" id="UP000033411">
    <property type="component" value="Unassembled WGS sequence"/>
</dbReference>
<dbReference type="GO" id="GO:0005886">
    <property type="term" value="C:plasma membrane"/>
    <property type="evidence" value="ECO:0007669"/>
    <property type="project" value="UniProtKB-SubCell"/>
</dbReference>
<organism evidence="10 11">
    <name type="scientific">Devosia epidermidihirudinis</name>
    <dbReference type="NCBI Taxonomy" id="1293439"/>
    <lineage>
        <taxon>Bacteria</taxon>
        <taxon>Pseudomonadati</taxon>
        <taxon>Pseudomonadota</taxon>
        <taxon>Alphaproteobacteria</taxon>
        <taxon>Hyphomicrobiales</taxon>
        <taxon>Devosiaceae</taxon>
        <taxon>Devosia</taxon>
    </lineage>
</organism>
<evidence type="ECO:0000256" key="7">
    <source>
        <dbReference type="ARBA" id="ARBA00023136"/>
    </source>
</evidence>
<feature type="transmembrane region" description="Helical" evidence="8">
    <location>
        <begin position="267"/>
        <end position="287"/>
    </location>
</feature>
<feature type="transmembrane region" description="Helical" evidence="8">
    <location>
        <begin position="104"/>
        <end position="121"/>
    </location>
</feature>
<dbReference type="AlphaFoldDB" id="A0A0F5Q502"/>
<keyword evidence="4" id="KW-1003">Cell membrane</keyword>
<evidence type="ECO:0000256" key="4">
    <source>
        <dbReference type="ARBA" id="ARBA00022475"/>
    </source>
</evidence>
<feature type="transmembrane region" description="Helical" evidence="8">
    <location>
        <begin position="151"/>
        <end position="167"/>
    </location>
</feature>
<dbReference type="InterPro" id="IPR004626">
    <property type="entry name" value="RarD"/>
</dbReference>
<evidence type="ECO:0000313" key="10">
    <source>
        <dbReference type="EMBL" id="KKC35686.1"/>
    </source>
</evidence>
<dbReference type="SUPFAM" id="SSF103481">
    <property type="entry name" value="Multidrug resistance efflux transporter EmrE"/>
    <property type="match status" value="2"/>
</dbReference>
<evidence type="ECO:0000259" key="9">
    <source>
        <dbReference type="Pfam" id="PF00892"/>
    </source>
</evidence>
<feature type="transmembrane region" description="Helical" evidence="8">
    <location>
        <begin position="210"/>
        <end position="231"/>
    </location>
</feature>
<comment type="subcellular location">
    <subcellularLocation>
        <location evidence="1">Cell membrane</location>
        <topology evidence="1">Multi-pass membrane protein</topology>
    </subcellularLocation>
</comment>
<dbReference type="PANTHER" id="PTHR22911">
    <property type="entry name" value="ACYL-MALONYL CONDENSING ENZYME-RELATED"/>
    <property type="match status" value="1"/>
</dbReference>
<comment type="caution">
    <text evidence="10">The sequence shown here is derived from an EMBL/GenBank/DDBJ whole genome shotgun (WGS) entry which is preliminary data.</text>
</comment>
<keyword evidence="3" id="KW-0813">Transport</keyword>
<keyword evidence="7 8" id="KW-0472">Membrane</keyword>
<dbReference type="NCBIfam" id="TIGR00688">
    <property type="entry name" value="rarD"/>
    <property type="match status" value="1"/>
</dbReference>
<keyword evidence="6 8" id="KW-1133">Transmembrane helix</keyword>
<evidence type="ECO:0000256" key="2">
    <source>
        <dbReference type="ARBA" id="ARBA00007362"/>
    </source>
</evidence>
<dbReference type="EMBL" id="LANJ01000045">
    <property type="protein sequence ID" value="KKC35686.1"/>
    <property type="molecule type" value="Genomic_DNA"/>
</dbReference>
<evidence type="ECO:0000256" key="1">
    <source>
        <dbReference type="ARBA" id="ARBA00004651"/>
    </source>
</evidence>
<name>A0A0F5Q502_9HYPH</name>
<feature type="transmembrane region" description="Helical" evidence="8">
    <location>
        <begin position="179"/>
        <end position="198"/>
    </location>
</feature>
<evidence type="ECO:0000256" key="5">
    <source>
        <dbReference type="ARBA" id="ARBA00022692"/>
    </source>
</evidence>
<dbReference type="InterPro" id="IPR037185">
    <property type="entry name" value="EmrE-like"/>
</dbReference>
<keyword evidence="5 8" id="KW-0812">Transmembrane</keyword>
<feature type="transmembrane region" description="Helical" evidence="8">
    <location>
        <begin position="43"/>
        <end position="61"/>
    </location>
</feature>
<evidence type="ECO:0000256" key="3">
    <source>
        <dbReference type="ARBA" id="ARBA00022448"/>
    </source>
</evidence>
<feature type="transmembrane region" description="Helical" evidence="8">
    <location>
        <begin position="243"/>
        <end position="261"/>
    </location>
</feature>
<dbReference type="Pfam" id="PF00892">
    <property type="entry name" value="EamA"/>
    <property type="match status" value="1"/>
</dbReference>
<evidence type="ECO:0000256" key="8">
    <source>
        <dbReference type="SAM" id="Phobius"/>
    </source>
</evidence>
<comment type="similarity">
    <text evidence="2">Belongs to the EamA transporter family.</text>
</comment>
<dbReference type="InterPro" id="IPR000620">
    <property type="entry name" value="EamA_dom"/>
</dbReference>
<evidence type="ECO:0000256" key="6">
    <source>
        <dbReference type="ARBA" id="ARBA00022989"/>
    </source>
</evidence>
<sequence length="294" mass="32308">MDVNEARNGVLAALLAYSAWGFLPLLFRELHSVNSVMIVAERTVWSLVLLSIILIFTKGYGEVRALFADRRRATMTLVSAVLLAANWLLYVWAVESGQVLEASFGYFINPLVNVVMGMVLLGERQNKLQTISIVIATIGIGIQALGLGNVPYVALGLALTFGFYGYFRKTAQLGPASGLFAETVMLAPFALAYVIFNIATTGIGAHGDPYLMFMLILTGPATAIPLLLFAFAVRRLRLTTIGMFQYIAPSIQFLVAIFLFGEHLNGLRLFSFALIWLSLMVFSYDSFRRRGGRG</sequence>
<accession>A0A0F5Q502</accession>
<proteinExistence type="inferred from homology"/>
<reference evidence="10 11" key="1">
    <citation type="submission" date="2015-03" db="EMBL/GenBank/DDBJ databases">
        <authorList>
            <person name="Lepp D."/>
            <person name="Hassan Y.I."/>
            <person name="Li X.-Z."/>
            <person name="Zhou T."/>
        </authorList>
    </citation>
    <scope>NUCLEOTIDE SEQUENCE [LARGE SCALE GENOMIC DNA]</scope>
    <source>
        <strain evidence="10 11">E84</strain>
    </source>
</reference>
<dbReference type="PANTHER" id="PTHR22911:SF137">
    <property type="entry name" value="SOLUTE CARRIER FAMILY 35 MEMBER G2-RELATED"/>
    <property type="match status" value="1"/>
</dbReference>
<feature type="transmembrane region" description="Helical" evidence="8">
    <location>
        <begin position="73"/>
        <end position="92"/>
    </location>
</feature>
<evidence type="ECO:0000313" key="11">
    <source>
        <dbReference type="Proteomes" id="UP000033411"/>
    </source>
</evidence>